<evidence type="ECO:0000259" key="10">
    <source>
        <dbReference type="Pfam" id="PF01447"/>
    </source>
</evidence>
<evidence type="ECO:0000256" key="3">
    <source>
        <dbReference type="ARBA" id="ARBA00022723"/>
    </source>
</evidence>
<feature type="domain" description="Peptidase M4" evidence="10">
    <location>
        <begin position="214"/>
        <end position="352"/>
    </location>
</feature>
<dbReference type="Pfam" id="PF07504">
    <property type="entry name" value="FTP"/>
    <property type="match status" value="1"/>
</dbReference>
<comment type="cofactor">
    <cofactor evidence="9">
        <name>Zn(2+)</name>
        <dbReference type="ChEBI" id="CHEBI:29105"/>
    </cofactor>
</comment>
<keyword evidence="3" id="KW-0479">Metal-binding</keyword>
<dbReference type="RefSeq" id="WP_274052178.1">
    <property type="nucleotide sequence ID" value="NZ_CP059693.1"/>
</dbReference>
<keyword evidence="8" id="KW-0865">Zymogen</keyword>
<dbReference type="PANTHER" id="PTHR33794:SF1">
    <property type="entry name" value="BACILLOLYSIN"/>
    <property type="match status" value="1"/>
</dbReference>
<proteinExistence type="inferred from homology"/>
<dbReference type="Gene3D" id="1.10.390.10">
    <property type="entry name" value="Neutral Protease Domain 2"/>
    <property type="match status" value="1"/>
</dbReference>
<comment type="subcellular location">
    <subcellularLocation>
        <location evidence="9">Secreted</location>
    </subcellularLocation>
</comment>
<dbReference type="PRINTS" id="PR00730">
    <property type="entry name" value="THERMOLYSIN"/>
</dbReference>
<keyword evidence="4 9" id="KW-0732">Signal</keyword>
<dbReference type="InterPro" id="IPR023612">
    <property type="entry name" value="Peptidase_M4"/>
</dbReference>
<dbReference type="SUPFAM" id="SSF55486">
    <property type="entry name" value="Metalloproteases ('zincins'), catalytic domain"/>
    <property type="match status" value="1"/>
</dbReference>
<evidence type="ECO:0000313" key="14">
    <source>
        <dbReference type="Proteomes" id="UP001215231"/>
    </source>
</evidence>
<keyword evidence="5 9" id="KW-0378">Hydrolase</keyword>
<keyword evidence="9" id="KW-0964">Secreted</keyword>
<keyword evidence="14" id="KW-1185">Reference proteome</keyword>
<dbReference type="InterPro" id="IPR011096">
    <property type="entry name" value="FTP_domain"/>
</dbReference>
<dbReference type="InterPro" id="IPR027268">
    <property type="entry name" value="Peptidase_M4/M1_CTD_sf"/>
</dbReference>
<comment type="function">
    <text evidence="9">Extracellular zinc metalloprotease.</text>
</comment>
<organism evidence="13 14">
    <name type="scientific">Thalassomonas haliotis</name>
    <dbReference type="NCBI Taxonomy" id="485448"/>
    <lineage>
        <taxon>Bacteria</taxon>
        <taxon>Pseudomonadati</taxon>
        <taxon>Pseudomonadota</taxon>
        <taxon>Gammaproteobacteria</taxon>
        <taxon>Alteromonadales</taxon>
        <taxon>Colwelliaceae</taxon>
        <taxon>Thalassomonas</taxon>
    </lineage>
</organism>
<dbReference type="InterPro" id="IPR001570">
    <property type="entry name" value="Peptidase_M4_C_domain"/>
</dbReference>
<dbReference type="Proteomes" id="UP001215231">
    <property type="component" value="Chromosome"/>
</dbReference>
<sequence>MKNTFIKPVVLTAVATLALLPAHAAVKENLKAHQVQGQALAKALNMSQEDSFQSRKSIKTKDGKIKKRYQQFYQGVPIYGHSLVATEATDGELIDVSGTVVRELTKDIHSTQATISPQQALGLFVKTKGHSTLDLENISAALLIKIEKETARLVYKVSYFSVADGVPTRPMAFIDANSGEIIEVWEGLNKVKAGGVHPDISISFAATGPGGNEKTGKYYYGTDFGALDVSESSGTCTMENSNIKTINMKNRYWFGRTHSFTCPENTYQEVNGGYAPLNDAHYFGNLIFDMYQSWFNTAPLSFQLQMKVHYGRNTDNAYWNGSAMLFGDGYTKFYPLVSLDVSAHEVSHGVTEQNSDLQYSNQSGGINEAFSDMAGEVAEYYMHGSNDWLVGEQIFKGNGALRYMAEPTRDGNSIGHASDYSNGMNVHYSSGVYNKAFYLLANTEGWNTRTAFEVFLQANQIYWNASTNFNQGACGVESAAGNLGYAVSDVTAAFSVVGVVCGN</sequence>
<dbReference type="Pfam" id="PF01447">
    <property type="entry name" value="Peptidase_M4"/>
    <property type="match status" value="1"/>
</dbReference>
<feature type="domain" description="FTP" evidence="12">
    <location>
        <begin position="50"/>
        <end position="99"/>
    </location>
</feature>
<evidence type="ECO:0000256" key="4">
    <source>
        <dbReference type="ARBA" id="ARBA00022729"/>
    </source>
</evidence>
<comment type="similarity">
    <text evidence="1 9">Belongs to the peptidase M4 family.</text>
</comment>
<evidence type="ECO:0000256" key="8">
    <source>
        <dbReference type="ARBA" id="ARBA00023145"/>
    </source>
</evidence>
<name>A0ABY7VFZ3_9GAMM</name>
<evidence type="ECO:0000256" key="7">
    <source>
        <dbReference type="ARBA" id="ARBA00023049"/>
    </source>
</evidence>
<dbReference type="Gene3D" id="3.10.450.490">
    <property type="match status" value="1"/>
</dbReference>
<dbReference type="Gene3D" id="3.10.170.10">
    <property type="match status" value="1"/>
</dbReference>
<evidence type="ECO:0000256" key="9">
    <source>
        <dbReference type="RuleBase" id="RU366073"/>
    </source>
</evidence>
<dbReference type="Pfam" id="PF02868">
    <property type="entry name" value="Peptidase_M4_C"/>
    <property type="match status" value="1"/>
</dbReference>
<accession>A0ABY7VFZ3</accession>
<dbReference type="PANTHER" id="PTHR33794">
    <property type="entry name" value="BACILLOLYSIN"/>
    <property type="match status" value="1"/>
</dbReference>
<gene>
    <name evidence="13" type="ORF">H3N35_00175</name>
</gene>
<protein>
    <recommendedName>
        <fullName evidence="9">Neutral metalloproteinase</fullName>
        <ecNumber evidence="9">3.4.24.-</ecNumber>
    </recommendedName>
</protein>
<feature type="domain" description="Peptidase M4 C-terminal" evidence="11">
    <location>
        <begin position="355"/>
        <end position="499"/>
    </location>
</feature>
<keyword evidence="2 9" id="KW-0645">Protease</keyword>
<reference evidence="13 14" key="1">
    <citation type="journal article" date="2022" name="Mar. Drugs">
        <title>Bioassay-Guided Fractionation Leads to the Detection of Cholic Acid Generated by the Rare Thalassomonas sp.</title>
        <authorList>
            <person name="Pheiffer F."/>
            <person name="Schneider Y.K."/>
            <person name="Hansen E.H."/>
            <person name="Andersen J.H."/>
            <person name="Isaksson J."/>
            <person name="Busche T."/>
            <person name="R C."/>
            <person name="Kalinowski J."/>
            <person name="Zyl L.V."/>
            <person name="Trindade M."/>
        </authorList>
    </citation>
    <scope>NUCLEOTIDE SEQUENCE [LARGE SCALE GENOMIC DNA]</scope>
    <source>
        <strain evidence="13 14">A5K-61T</strain>
    </source>
</reference>
<dbReference type="EMBL" id="CP059693">
    <property type="protein sequence ID" value="WDE11950.1"/>
    <property type="molecule type" value="Genomic_DNA"/>
</dbReference>
<feature type="signal peptide" evidence="9">
    <location>
        <begin position="1"/>
        <end position="24"/>
    </location>
</feature>
<feature type="chain" id="PRO_5044979880" description="Neutral metalloproteinase" evidence="9">
    <location>
        <begin position="25"/>
        <end position="503"/>
    </location>
</feature>
<evidence type="ECO:0000259" key="11">
    <source>
        <dbReference type="Pfam" id="PF02868"/>
    </source>
</evidence>
<evidence type="ECO:0000259" key="12">
    <source>
        <dbReference type="Pfam" id="PF07504"/>
    </source>
</evidence>
<evidence type="ECO:0000256" key="5">
    <source>
        <dbReference type="ARBA" id="ARBA00022801"/>
    </source>
</evidence>
<dbReference type="Gene3D" id="3.10.450.40">
    <property type="match status" value="1"/>
</dbReference>
<dbReference type="CDD" id="cd09597">
    <property type="entry name" value="M4_TLP"/>
    <property type="match status" value="1"/>
</dbReference>
<dbReference type="EC" id="3.4.24.-" evidence="9"/>
<keyword evidence="7 9" id="KW-0482">Metalloprotease</keyword>
<evidence type="ECO:0000256" key="1">
    <source>
        <dbReference type="ARBA" id="ARBA00009388"/>
    </source>
</evidence>
<evidence type="ECO:0000313" key="13">
    <source>
        <dbReference type="EMBL" id="WDE11950.1"/>
    </source>
</evidence>
<evidence type="ECO:0000256" key="6">
    <source>
        <dbReference type="ARBA" id="ARBA00022833"/>
    </source>
</evidence>
<dbReference type="InterPro" id="IPR050728">
    <property type="entry name" value="Zinc_Metalloprotease_M4"/>
</dbReference>
<evidence type="ECO:0000256" key="2">
    <source>
        <dbReference type="ARBA" id="ARBA00022670"/>
    </source>
</evidence>
<keyword evidence="6 9" id="KW-0862">Zinc</keyword>
<dbReference type="InterPro" id="IPR013856">
    <property type="entry name" value="Peptidase_M4_domain"/>
</dbReference>